<dbReference type="PROSITE" id="PS00518">
    <property type="entry name" value="ZF_RING_1"/>
    <property type="match status" value="1"/>
</dbReference>
<organism evidence="5 6">
    <name type="scientific">Sporothrix curviconia</name>
    <dbReference type="NCBI Taxonomy" id="1260050"/>
    <lineage>
        <taxon>Eukaryota</taxon>
        <taxon>Fungi</taxon>
        <taxon>Dikarya</taxon>
        <taxon>Ascomycota</taxon>
        <taxon>Pezizomycotina</taxon>
        <taxon>Sordariomycetes</taxon>
        <taxon>Sordariomycetidae</taxon>
        <taxon>Ophiostomatales</taxon>
        <taxon>Ophiostomataceae</taxon>
        <taxon>Sporothrix</taxon>
    </lineage>
</organism>
<reference evidence="5 6" key="1">
    <citation type="submission" date="2024-01" db="EMBL/GenBank/DDBJ databases">
        <authorList>
            <person name="Allen C."/>
            <person name="Tagirdzhanova G."/>
        </authorList>
    </citation>
    <scope>NUCLEOTIDE SEQUENCE [LARGE SCALE GENOMIC DNA]</scope>
</reference>
<sequence length="387" mass="42378">MGYASPQIAAQVAEAKAKSRAYTRITSPSAAPGIARPLQRRVRDLLSKQAVHMALAAKGITRRVTRSMTRKQALLDTMLSSPSSSARTASQQLLADKAALISQSATPLPSPLPSPSPSLSDDTAGTIMIFNDTNNSIQTAHIKYTGDNADENSPIFIPQALRTVVPDMGHYGRQNCGQHGGTAAKSNVPVTCRDCRTIGPVAGMHCLSCGHVLCRSCLKEVVWAIDANLHNRRIWDAIKQCMYDAFYEETIFAPAKVRTSKKNKNKNKGTNKDSKDKSPAQRSGRERAWDIAGMTCCARLMQLDRHMACLNANTAAVYWLAHDVLRHPPELAQDRCGWPDCGQILAPSCFFVNRNQGMYFCMRCRGNSKFINPSTLIPARSCNEKGL</sequence>
<evidence type="ECO:0000256" key="3">
    <source>
        <dbReference type="ARBA" id="ARBA00022833"/>
    </source>
</evidence>
<feature type="compositionally biased region" description="Basic residues" evidence="4">
    <location>
        <begin position="258"/>
        <end position="269"/>
    </location>
</feature>
<dbReference type="Proteomes" id="UP001642405">
    <property type="component" value="Unassembled WGS sequence"/>
</dbReference>
<evidence type="ECO:0000256" key="4">
    <source>
        <dbReference type="SAM" id="MobiDB-lite"/>
    </source>
</evidence>
<feature type="region of interest" description="Disordered" evidence="4">
    <location>
        <begin position="258"/>
        <end position="286"/>
    </location>
</feature>
<gene>
    <name evidence="5" type="primary">URA9_1</name>
    <name evidence="5" type="ORF">SCUCBS95973_001172</name>
</gene>
<evidence type="ECO:0000256" key="2">
    <source>
        <dbReference type="ARBA" id="ARBA00022771"/>
    </source>
</evidence>
<evidence type="ECO:0000256" key="1">
    <source>
        <dbReference type="ARBA" id="ARBA00022723"/>
    </source>
</evidence>
<keyword evidence="3" id="KW-0862">Zinc</keyword>
<keyword evidence="2" id="KW-0863">Zinc-finger</keyword>
<dbReference type="EMBL" id="CAWUHB010000004">
    <property type="protein sequence ID" value="CAK7211605.1"/>
    <property type="molecule type" value="Genomic_DNA"/>
</dbReference>
<comment type="caution">
    <text evidence="5">The sequence shown here is derived from an EMBL/GenBank/DDBJ whole genome shotgun (WGS) entry which is preliminary data.</text>
</comment>
<evidence type="ECO:0000313" key="5">
    <source>
        <dbReference type="EMBL" id="CAK7211605.1"/>
    </source>
</evidence>
<keyword evidence="1" id="KW-0479">Metal-binding</keyword>
<feature type="compositionally biased region" description="Basic and acidic residues" evidence="4">
    <location>
        <begin position="270"/>
        <end position="286"/>
    </location>
</feature>
<proteinExistence type="predicted"/>
<evidence type="ECO:0000313" key="6">
    <source>
        <dbReference type="Proteomes" id="UP001642405"/>
    </source>
</evidence>
<dbReference type="InterPro" id="IPR017907">
    <property type="entry name" value="Znf_RING_CS"/>
</dbReference>
<accession>A0ABP0AWD9</accession>
<protein>
    <submittedName>
        <fullName evidence="5">Dihydroorotate dehydrogenase (Quinone), mitochondrial</fullName>
    </submittedName>
</protein>
<keyword evidence="6" id="KW-1185">Reference proteome</keyword>
<name>A0ABP0AWD9_9PEZI</name>